<feature type="compositionally biased region" description="Acidic residues" evidence="8">
    <location>
        <begin position="188"/>
        <end position="208"/>
    </location>
</feature>
<dbReference type="GO" id="GO:0005737">
    <property type="term" value="C:cytoplasm"/>
    <property type="evidence" value="ECO:0007669"/>
    <property type="project" value="UniProtKB-SubCell"/>
</dbReference>
<dbReference type="EMBL" id="BLYI01000043">
    <property type="protein sequence ID" value="GFO85543.1"/>
    <property type="molecule type" value="Genomic_DNA"/>
</dbReference>
<evidence type="ECO:0000256" key="1">
    <source>
        <dbReference type="ARBA" id="ARBA00004496"/>
    </source>
</evidence>
<comment type="similarity">
    <text evidence="2">Belongs to the DivIVA family.</text>
</comment>
<evidence type="ECO:0000256" key="7">
    <source>
        <dbReference type="SAM" id="Coils"/>
    </source>
</evidence>
<keyword evidence="3" id="KW-0963">Cytoplasm</keyword>
<feature type="coiled-coil region" evidence="7">
    <location>
        <begin position="27"/>
        <end position="54"/>
    </location>
</feature>
<accession>A0A916Q6X9</accession>
<evidence type="ECO:0000256" key="4">
    <source>
        <dbReference type="ARBA" id="ARBA00022618"/>
    </source>
</evidence>
<evidence type="ECO:0000256" key="2">
    <source>
        <dbReference type="ARBA" id="ARBA00009008"/>
    </source>
</evidence>
<name>A0A916Q6X9_9FIRM</name>
<dbReference type="Proteomes" id="UP000613208">
    <property type="component" value="Unassembled WGS sequence"/>
</dbReference>
<dbReference type="Pfam" id="PF05103">
    <property type="entry name" value="DivIVA"/>
    <property type="match status" value="1"/>
</dbReference>
<dbReference type="NCBIfam" id="TIGR03544">
    <property type="entry name" value="DivI1A_domain"/>
    <property type="match status" value="1"/>
</dbReference>
<evidence type="ECO:0000256" key="8">
    <source>
        <dbReference type="SAM" id="MobiDB-lite"/>
    </source>
</evidence>
<dbReference type="PANTHER" id="PTHR35794">
    <property type="entry name" value="CELL DIVISION PROTEIN DIVIVA"/>
    <property type="match status" value="1"/>
</dbReference>
<dbReference type="GO" id="GO:0051301">
    <property type="term" value="P:cell division"/>
    <property type="evidence" value="ECO:0007669"/>
    <property type="project" value="UniProtKB-KW"/>
</dbReference>
<dbReference type="InterPro" id="IPR007793">
    <property type="entry name" value="DivIVA_fam"/>
</dbReference>
<feature type="coiled-coil region" evidence="7">
    <location>
        <begin position="88"/>
        <end position="144"/>
    </location>
</feature>
<proteinExistence type="inferred from homology"/>
<evidence type="ECO:0000256" key="5">
    <source>
        <dbReference type="ARBA" id="ARBA00023054"/>
    </source>
</evidence>
<keyword evidence="5 7" id="KW-0175">Coiled coil</keyword>
<dbReference type="PANTHER" id="PTHR35794:SF2">
    <property type="entry name" value="CELL DIVISION PROTEIN DIVIVA"/>
    <property type="match status" value="1"/>
</dbReference>
<gene>
    <name evidence="9" type="ORF">ANBU17_18900</name>
</gene>
<dbReference type="RefSeq" id="WP_201311247.1">
    <property type="nucleotide sequence ID" value="NZ_BLYI01000043.1"/>
</dbReference>
<keyword evidence="6" id="KW-0131">Cell cycle</keyword>
<evidence type="ECO:0000313" key="9">
    <source>
        <dbReference type="EMBL" id="GFO85543.1"/>
    </source>
</evidence>
<reference evidence="9" key="1">
    <citation type="submission" date="2020-06" db="EMBL/GenBank/DDBJ databases">
        <title>Characterization of fructooligosaccharide metabolism and fructooligosaccharide-degrading enzymes in human commensal butyrate producers.</title>
        <authorList>
            <person name="Tanno H."/>
            <person name="Fujii T."/>
            <person name="Hirano K."/>
            <person name="Maeno S."/>
            <person name="Tonozuka T."/>
            <person name="Sakamoto M."/>
            <person name="Ohkuma M."/>
            <person name="Tochio T."/>
            <person name="Endo A."/>
        </authorList>
    </citation>
    <scope>NUCLEOTIDE SEQUENCE</scope>
    <source>
        <strain evidence="9">JCM 17466</strain>
    </source>
</reference>
<sequence>MITPVEVLGKELKRGFGYKAVEVDEFLEDLAKDYEKIYKENNELKEKATAQAENLNHYRAIEESLKKALVLAEQTSKETIENAGKAAKNIEKEARIKAEDMIQKARQEADQIRSSAKEDFEEEKNRHMAEMENYKKLIHKLESDYCSYKAKMKQIIGAQMEILDNPVYELEFEVEAKEEAAAAKADDMEVNETEGEQEEENGECEGES</sequence>
<dbReference type="AlphaFoldDB" id="A0A916Q6X9"/>
<dbReference type="InterPro" id="IPR019933">
    <property type="entry name" value="DivIVA_domain"/>
</dbReference>
<evidence type="ECO:0000256" key="3">
    <source>
        <dbReference type="ARBA" id="ARBA00022490"/>
    </source>
</evidence>
<organism evidence="9 10">
    <name type="scientific">Anaerostipes butyraticus</name>
    <dbReference type="NCBI Taxonomy" id="645466"/>
    <lineage>
        <taxon>Bacteria</taxon>
        <taxon>Bacillati</taxon>
        <taxon>Bacillota</taxon>
        <taxon>Clostridia</taxon>
        <taxon>Lachnospirales</taxon>
        <taxon>Lachnospiraceae</taxon>
        <taxon>Anaerostipes</taxon>
    </lineage>
</organism>
<evidence type="ECO:0000256" key="6">
    <source>
        <dbReference type="ARBA" id="ARBA00023306"/>
    </source>
</evidence>
<dbReference type="Gene3D" id="6.10.250.660">
    <property type="match status" value="1"/>
</dbReference>
<keyword evidence="4" id="KW-0132">Cell division</keyword>
<comment type="caution">
    <text evidence="9">The sequence shown here is derived from an EMBL/GenBank/DDBJ whole genome shotgun (WGS) entry which is preliminary data.</text>
</comment>
<feature type="region of interest" description="Disordered" evidence="8">
    <location>
        <begin position="179"/>
        <end position="208"/>
    </location>
</feature>
<keyword evidence="10" id="KW-1185">Reference proteome</keyword>
<protein>
    <submittedName>
        <fullName evidence="9">DivIVA domain-containing protein</fullName>
    </submittedName>
</protein>
<evidence type="ECO:0000313" key="10">
    <source>
        <dbReference type="Proteomes" id="UP000613208"/>
    </source>
</evidence>
<comment type="subcellular location">
    <subcellularLocation>
        <location evidence="1">Cytoplasm</location>
    </subcellularLocation>
</comment>